<dbReference type="InterPro" id="IPR013486">
    <property type="entry name" value="SpoIID/LytB"/>
</dbReference>
<dbReference type="GO" id="GO:0030435">
    <property type="term" value="P:sporulation resulting in formation of a cellular spore"/>
    <property type="evidence" value="ECO:0007669"/>
    <property type="project" value="InterPro"/>
</dbReference>
<feature type="domain" description="Sporulation stage II protein D amidase enhancer LytB N-terminal" evidence="1">
    <location>
        <begin position="38"/>
        <end position="121"/>
    </location>
</feature>
<protein>
    <submittedName>
        <fullName evidence="2">Amidase enhancer</fullName>
    </submittedName>
</protein>
<accession>A0A6N2UYG3</accession>
<dbReference type="InterPro" id="IPR013693">
    <property type="entry name" value="SpoIID/LytB_N"/>
</dbReference>
<proteinExistence type="predicted"/>
<dbReference type="EMBL" id="CACRST010000024">
    <property type="protein sequence ID" value="VYT22868.1"/>
    <property type="molecule type" value="Genomic_DNA"/>
</dbReference>
<dbReference type="Pfam" id="PF08486">
    <property type="entry name" value="SpoIID"/>
    <property type="match status" value="1"/>
</dbReference>
<sequence length="275" mass="30934">MKKKGAFRYSGAMALFFIPYLLTAAVNGMETAILNRTPDLEEYIPVVLSKQIPDDYEKETIKAQAVIARTNFLRRIKIEGEDPGNIIRENGEENEELWSAWKSWDPVYEEAVQETKGQILTVGGELKLVPYHEISGGRTRDGAKAFHSEEYSYLKSVDSSIDKKSPFYLNSTYISEQQMPSTLNVKEREETGYVVSMTADEKTLEGESFAKGMGLTSSNFSIQKIGGEFRFLSKGKGHGLGFSQYGGNEMAKEGDSWEKILETYFPGMELAVYEE</sequence>
<evidence type="ECO:0000259" key="1">
    <source>
        <dbReference type="Pfam" id="PF08486"/>
    </source>
</evidence>
<dbReference type="NCBIfam" id="TIGR02669">
    <property type="entry name" value="SpoIID_LytB"/>
    <property type="match status" value="1"/>
</dbReference>
<name>A0A6N2UYG3_9FIRM</name>
<gene>
    <name evidence="2" type="primary">lytB_2</name>
    <name evidence="2" type="ORF">BGLFYP119_02335</name>
</gene>
<dbReference type="RefSeq" id="WP_156354807.1">
    <property type="nucleotide sequence ID" value="NZ_CACRST010000024.1"/>
</dbReference>
<reference evidence="2" key="1">
    <citation type="submission" date="2019-11" db="EMBL/GenBank/DDBJ databases">
        <authorList>
            <person name="Feng L."/>
        </authorList>
    </citation>
    <scope>NUCLEOTIDE SEQUENCE</scope>
    <source>
        <strain evidence="2">BgluceraseaLFYP119</strain>
    </source>
</reference>
<evidence type="ECO:0000313" key="2">
    <source>
        <dbReference type="EMBL" id="VYT22868.1"/>
    </source>
</evidence>
<organism evidence="2">
    <name type="scientific">Blautia glucerasea</name>
    <dbReference type="NCBI Taxonomy" id="536633"/>
    <lineage>
        <taxon>Bacteria</taxon>
        <taxon>Bacillati</taxon>
        <taxon>Bacillota</taxon>
        <taxon>Clostridia</taxon>
        <taxon>Lachnospirales</taxon>
        <taxon>Lachnospiraceae</taxon>
        <taxon>Blautia</taxon>
    </lineage>
</organism>
<dbReference type="AlphaFoldDB" id="A0A6N2UYG3"/>